<reference evidence="1 2" key="1">
    <citation type="submission" date="2015-11" db="EMBL/GenBank/DDBJ databases">
        <title>Expanding the genomic diversity of Burkholderia species for the development of highly accurate diagnostics.</title>
        <authorList>
            <person name="Sahl J."/>
            <person name="Keim P."/>
            <person name="Wagner D."/>
        </authorList>
    </citation>
    <scope>NUCLEOTIDE SEQUENCE [LARGE SCALE GENOMIC DNA]</scope>
    <source>
        <strain evidence="1 2">MSMB1302</strain>
    </source>
</reference>
<name>A0A103UGU2_BURCE</name>
<dbReference type="RefSeq" id="WP_059524392.1">
    <property type="nucleotide sequence ID" value="NZ_LOXZ01000031.1"/>
</dbReference>
<evidence type="ECO:0008006" key="3">
    <source>
        <dbReference type="Google" id="ProtNLM"/>
    </source>
</evidence>
<dbReference type="AlphaFoldDB" id="A0A103UGU2"/>
<proteinExistence type="predicted"/>
<gene>
    <name evidence="1" type="ORF">WS90_10945</name>
</gene>
<organism evidence="1 2">
    <name type="scientific">Burkholderia cepacia</name>
    <name type="common">Pseudomonas cepacia</name>
    <dbReference type="NCBI Taxonomy" id="292"/>
    <lineage>
        <taxon>Bacteria</taxon>
        <taxon>Pseudomonadati</taxon>
        <taxon>Pseudomonadota</taxon>
        <taxon>Betaproteobacteria</taxon>
        <taxon>Burkholderiales</taxon>
        <taxon>Burkholderiaceae</taxon>
        <taxon>Burkholderia</taxon>
        <taxon>Burkholderia cepacia complex</taxon>
    </lineage>
</organism>
<protein>
    <recommendedName>
        <fullName evidence="3">Flagellar protein FliT</fullName>
    </recommendedName>
</protein>
<dbReference type="EMBL" id="LOYH01000037">
    <property type="protein sequence ID" value="KVK84509.1"/>
    <property type="molecule type" value="Genomic_DNA"/>
</dbReference>
<evidence type="ECO:0000313" key="1">
    <source>
        <dbReference type="EMBL" id="KVK84509.1"/>
    </source>
</evidence>
<sequence length="122" mass="13225">MMPLQIVQSLEALTNAIEAAVVRADWAGAVRAAETRSRFVLALAPDQPDEVVSALRRMQETDVRISIVARETLQALVAEGWAALHETRAATRALKAGQHTLDADAAASRCAPRADTRFALRH</sequence>
<dbReference type="Proteomes" id="UP000069001">
    <property type="component" value="Unassembled WGS sequence"/>
</dbReference>
<comment type="caution">
    <text evidence="1">The sequence shown here is derived from an EMBL/GenBank/DDBJ whole genome shotgun (WGS) entry which is preliminary data.</text>
</comment>
<evidence type="ECO:0000313" key="2">
    <source>
        <dbReference type="Proteomes" id="UP000069001"/>
    </source>
</evidence>
<accession>A0A103UGU2</accession>